<proteinExistence type="predicted"/>
<feature type="non-terminal residue" evidence="1">
    <location>
        <position position="169"/>
    </location>
</feature>
<dbReference type="InterPro" id="IPR021109">
    <property type="entry name" value="Peptidase_aspartic_dom_sf"/>
</dbReference>
<dbReference type="EMBL" id="MU864784">
    <property type="protein sequence ID" value="KAK4182057.1"/>
    <property type="molecule type" value="Genomic_DNA"/>
</dbReference>
<dbReference type="Gene3D" id="2.40.70.10">
    <property type="entry name" value="Acid Proteases"/>
    <property type="match status" value="1"/>
</dbReference>
<gene>
    <name evidence="1" type="ORF">QBC35DRAFT_510663</name>
</gene>
<dbReference type="Proteomes" id="UP001302126">
    <property type="component" value="Unassembled WGS sequence"/>
</dbReference>
<name>A0AAN6WL00_9PEZI</name>
<dbReference type="CDD" id="cd00303">
    <property type="entry name" value="retropepsin_like"/>
    <property type="match status" value="1"/>
</dbReference>
<reference evidence="1" key="1">
    <citation type="journal article" date="2023" name="Mol. Phylogenet. Evol.">
        <title>Genome-scale phylogeny and comparative genomics of the fungal order Sordariales.</title>
        <authorList>
            <person name="Hensen N."/>
            <person name="Bonometti L."/>
            <person name="Westerberg I."/>
            <person name="Brannstrom I.O."/>
            <person name="Guillou S."/>
            <person name="Cros-Aarteil S."/>
            <person name="Calhoun S."/>
            <person name="Haridas S."/>
            <person name="Kuo A."/>
            <person name="Mondo S."/>
            <person name="Pangilinan J."/>
            <person name="Riley R."/>
            <person name="LaButti K."/>
            <person name="Andreopoulos B."/>
            <person name="Lipzen A."/>
            <person name="Chen C."/>
            <person name="Yan M."/>
            <person name="Daum C."/>
            <person name="Ng V."/>
            <person name="Clum A."/>
            <person name="Steindorff A."/>
            <person name="Ohm R.A."/>
            <person name="Martin F."/>
            <person name="Silar P."/>
            <person name="Natvig D.O."/>
            <person name="Lalanne C."/>
            <person name="Gautier V."/>
            <person name="Ament-Velasquez S.L."/>
            <person name="Kruys A."/>
            <person name="Hutchinson M.I."/>
            <person name="Powell A.J."/>
            <person name="Barry K."/>
            <person name="Miller A.N."/>
            <person name="Grigoriev I.V."/>
            <person name="Debuchy R."/>
            <person name="Gladieux P."/>
            <person name="Hiltunen Thoren M."/>
            <person name="Johannesson H."/>
        </authorList>
    </citation>
    <scope>NUCLEOTIDE SEQUENCE</scope>
    <source>
        <strain evidence="1">PSN309</strain>
    </source>
</reference>
<dbReference type="AlphaFoldDB" id="A0AAN6WL00"/>
<evidence type="ECO:0000313" key="1">
    <source>
        <dbReference type="EMBL" id="KAK4182057.1"/>
    </source>
</evidence>
<comment type="caution">
    <text evidence="1">The sequence shown here is derived from an EMBL/GenBank/DDBJ whole genome shotgun (WGS) entry which is preliminary data.</text>
</comment>
<keyword evidence="2" id="KW-1185">Reference proteome</keyword>
<evidence type="ECO:0000313" key="2">
    <source>
        <dbReference type="Proteomes" id="UP001302126"/>
    </source>
</evidence>
<reference evidence="1" key="2">
    <citation type="submission" date="2023-05" db="EMBL/GenBank/DDBJ databases">
        <authorList>
            <consortium name="Lawrence Berkeley National Laboratory"/>
            <person name="Steindorff A."/>
            <person name="Hensen N."/>
            <person name="Bonometti L."/>
            <person name="Westerberg I."/>
            <person name="Brannstrom I.O."/>
            <person name="Guillou S."/>
            <person name="Cros-Aarteil S."/>
            <person name="Calhoun S."/>
            <person name="Haridas S."/>
            <person name="Kuo A."/>
            <person name="Mondo S."/>
            <person name="Pangilinan J."/>
            <person name="Riley R."/>
            <person name="Labutti K."/>
            <person name="Andreopoulos B."/>
            <person name="Lipzen A."/>
            <person name="Chen C."/>
            <person name="Yanf M."/>
            <person name="Daum C."/>
            <person name="Ng V."/>
            <person name="Clum A."/>
            <person name="Ohm R."/>
            <person name="Martin F."/>
            <person name="Silar P."/>
            <person name="Natvig D."/>
            <person name="Lalanne C."/>
            <person name="Gautier V."/>
            <person name="Ament-Velasquez S.L."/>
            <person name="Kruys A."/>
            <person name="Hutchinson M.I."/>
            <person name="Powell A.J."/>
            <person name="Barry K."/>
            <person name="Miller A.N."/>
            <person name="Grigoriev I.V."/>
            <person name="Debuchy R."/>
            <person name="Gladieux P."/>
            <person name="Thoren M.H."/>
            <person name="Johannesson H."/>
        </authorList>
    </citation>
    <scope>NUCLEOTIDE SEQUENCE</scope>
    <source>
        <strain evidence="1">PSN309</strain>
    </source>
</reference>
<organism evidence="1 2">
    <name type="scientific">Podospora australis</name>
    <dbReference type="NCBI Taxonomy" id="1536484"/>
    <lineage>
        <taxon>Eukaryota</taxon>
        <taxon>Fungi</taxon>
        <taxon>Dikarya</taxon>
        <taxon>Ascomycota</taxon>
        <taxon>Pezizomycotina</taxon>
        <taxon>Sordariomycetes</taxon>
        <taxon>Sordariomycetidae</taxon>
        <taxon>Sordariales</taxon>
        <taxon>Podosporaceae</taxon>
        <taxon>Podospora</taxon>
    </lineage>
</organism>
<sequence length="169" mass="18732">MTLIVAARGKPKERVVRVLLDDGAQVPVLSQHIAIQLNIPRWKHEEPLSLQAWDGSTAEGGVEYGGPVMLRHKEDHFTKLSLELAPLDDEVDVLLPYWWLQQHRPEGFFDGPNHVTFGSTYCKEHCTSLAVQGKTGCIASLAATAPGDIPQRFRDAAPLIPVDPQQRLP</sequence>
<accession>A0AAN6WL00</accession>
<protein>
    <submittedName>
        <fullName evidence="1">Uncharacterized protein</fullName>
    </submittedName>
</protein>